<dbReference type="InterPro" id="IPR017927">
    <property type="entry name" value="FAD-bd_FR_type"/>
</dbReference>
<feature type="transmembrane region" description="Helical" evidence="11">
    <location>
        <begin position="28"/>
        <end position="47"/>
    </location>
</feature>
<dbReference type="InterPro" id="IPR013121">
    <property type="entry name" value="Fe_red_NAD-bd_6"/>
</dbReference>
<dbReference type="Pfam" id="PF08030">
    <property type="entry name" value="NAD_binding_6"/>
    <property type="match status" value="1"/>
</dbReference>
<keyword evidence="10" id="KW-0325">Glycoprotein</keyword>
<dbReference type="EMBL" id="JASWJB010000114">
    <property type="protein sequence ID" value="KAK2596642.1"/>
    <property type="molecule type" value="Genomic_DNA"/>
</dbReference>
<evidence type="ECO:0000256" key="6">
    <source>
        <dbReference type="ARBA" id="ARBA00022989"/>
    </source>
</evidence>
<protein>
    <recommendedName>
        <fullName evidence="12">FAD-binding FR-type domain-containing protein</fullName>
    </recommendedName>
</protein>
<dbReference type="GO" id="GO:0006879">
    <property type="term" value="P:intracellular iron ion homeostasis"/>
    <property type="evidence" value="ECO:0007669"/>
    <property type="project" value="TreeGrafter"/>
</dbReference>
<dbReference type="GO" id="GO:0006826">
    <property type="term" value="P:iron ion transport"/>
    <property type="evidence" value="ECO:0007669"/>
    <property type="project" value="TreeGrafter"/>
</dbReference>
<evidence type="ECO:0000313" key="14">
    <source>
        <dbReference type="Proteomes" id="UP001251528"/>
    </source>
</evidence>
<feature type="transmembrane region" description="Helical" evidence="11">
    <location>
        <begin position="126"/>
        <end position="150"/>
    </location>
</feature>
<dbReference type="AlphaFoldDB" id="A0AAJ0CMW4"/>
<keyword evidence="8" id="KW-0406">Ion transport</keyword>
<evidence type="ECO:0000256" key="11">
    <source>
        <dbReference type="SAM" id="Phobius"/>
    </source>
</evidence>
<dbReference type="Pfam" id="PF01794">
    <property type="entry name" value="Ferric_reduct"/>
    <property type="match status" value="1"/>
</dbReference>
<evidence type="ECO:0000313" key="13">
    <source>
        <dbReference type="EMBL" id="KAK2596642.1"/>
    </source>
</evidence>
<evidence type="ECO:0000256" key="2">
    <source>
        <dbReference type="ARBA" id="ARBA00006278"/>
    </source>
</evidence>
<keyword evidence="4 11" id="KW-0812">Transmembrane</keyword>
<accession>A0AAJ0CMW4</accession>
<dbReference type="PROSITE" id="PS51384">
    <property type="entry name" value="FAD_FR"/>
    <property type="match status" value="1"/>
</dbReference>
<dbReference type="PANTHER" id="PTHR32361">
    <property type="entry name" value="FERRIC/CUPRIC REDUCTASE TRANSMEMBRANE COMPONENT"/>
    <property type="match status" value="1"/>
</dbReference>
<evidence type="ECO:0000256" key="8">
    <source>
        <dbReference type="ARBA" id="ARBA00023065"/>
    </source>
</evidence>
<comment type="similarity">
    <text evidence="2">Belongs to the ferric reductase (FRE) family.</text>
</comment>
<keyword evidence="7" id="KW-0560">Oxidoreductase</keyword>
<reference evidence="13" key="1">
    <citation type="submission" date="2023-06" db="EMBL/GenBank/DDBJ databases">
        <title>Conoideocrella luteorostrata (Hypocreales: Clavicipitaceae), a potential biocontrol fungus for elongate hemlock scale in United States Christmas tree production areas.</title>
        <authorList>
            <person name="Barrett H."/>
            <person name="Lovett B."/>
            <person name="Macias A.M."/>
            <person name="Stajich J.E."/>
            <person name="Kasson M.T."/>
        </authorList>
    </citation>
    <scope>NUCLEOTIDE SEQUENCE</scope>
    <source>
        <strain evidence="13">ARSEF 14590</strain>
    </source>
</reference>
<dbReference type="GO" id="GO:0000293">
    <property type="term" value="F:ferric-chelate reductase activity"/>
    <property type="evidence" value="ECO:0007669"/>
    <property type="project" value="UniProtKB-ARBA"/>
</dbReference>
<keyword evidence="6 11" id="KW-1133">Transmembrane helix</keyword>
<dbReference type="SUPFAM" id="SSF52343">
    <property type="entry name" value="Ferredoxin reductase-like, C-terminal NADP-linked domain"/>
    <property type="match status" value="1"/>
</dbReference>
<dbReference type="Proteomes" id="UP001251528">
    <property type="component" value="Unassembled WGS sequence"/>
</dbReference>
<feature type="domain" description="FAD-binding FR-type" evidence="12">
    <location>
        <begin position="259"/>
        <end position="371"/>
    </location>
</feature>
<organism evidence="13 14">
    <name type="scientific">Conoideocrella luteorostrata</name>
    <dbReference type="NCBI Taxonomy" id="1105319"/>
    <lineage>
        <taxon>Eukaryota</taxon>
        <taxon>Fungi</taxon>
        <taxon>Dikarya</taxon>
        <taxon>Ascomycota</taxon>
        <taxon>Pezizomycotina</taxon>
        <taxon>Sordariomycetes</taxon>
        <taxon>Hypocreomycetidae</taxon>
        <taxon>Hypocreales</taxon>
        <taxon>Clavicipitaceae</taxon>
        <taxon>Conoideocrella</taxon>
    </lineage>
</organism>
<feature type="transmembrane region" description="Helical" evidence="11">
    <location>
        <begin position="162"/>
        <end position="182"/>
    </location>
</feature>
<dbReference type="Pfam" id="PF08022">
    <property type="entry name" value="FAD_binding_8"/>
    <property type="match status" value="1"/>
</dbReference>
<evidence type="ECO:0000256" key="1">
    <source>
        <dbReference type="ARBA" id="ARBA00004141"/>
    </source>
</evidence>
<feature type="transmembrane region" description="Helical" evidence="11">
    <location>
        <begin position="223"/>
        <end position="240"/>
    </location>
</feature>
<dbReference type="InterPro" id="IPR013130">
    <property type="entry name" value="Fe3_Rdtase_TM_dom"/>
</dbReference>
<evidence type="ECO:0000256" key="7">
    <source>
        <dbReference type="ARBA" id="ARBA00023002"/>
    </source>
</evidence>
<evidence type="ECO:0000256" key="3">
    <source>
        <dbReference type="ARBA" id="ARBA00022448"/>
    </source>
</evidence>
<evidence type="ECO:0000256" key="10">
    <source>
        <dbReference type="ARBA" id="ARBA00023180"/>
    </source>
</evidence>
<dbReference type="GO" id="GO:0005886">
    <property type="term" value="C:plasma membrane"/>
    <property type="evidence" value="ECO:0007669"/>
    <property type="project" value="TreeGrafter"/>
</dbReference>
<feature type="transmembrane region" description="Helical" evidence="11">
    <location>
        <begin position="82"/>
        <end position="106"/>
    </location>
</feature>
<evidence type="ECO:0000259" key="12">
    <source>
        <dbReference type="PROSITE" id="PS51384"/>
    </source>
</evidence>
<dbReference type="InterPro" id="IPR051410">
    <property type="entry name" value="Ferric/Cupric_Reductase"/>
</dbReference>
<dbReference type="CDD" id="cd06186">
    <property type="entry name" value="NOX_Duox_like_FAD_NADP"/>
    <property type="match status" value="1"/>
</dbReference>
<comment type="caution">
    <text evidence="13">The sequence shown here is derived from an EMBL/GenBank/DDBJ whole genome shotgun (WGS) entry which is preliminary data.</text>
</comment>
<gene>
    <name evidence="13" type="ORF">QQS21_006263</name>
</gene>
<dbReference type="PANTHER" id="PTHR32361:SF9">
    <property type="entry name" value="FERRIC REDUCTASE TRANSMEMBRANE COMPONENT 3-RELATED"/>
    <property type="match status" value="1"/>
</dbReference>
<keyword evidence="3" id="KW-0813">Transport</keyword>
<evidence type="ECO:0000256" key="5">
    <source>
        <dbReference type="ARBA" id="ARBA00022982"/>
    </source>
</evidence>
<dbReference type="Gene3D" id="3.40.50.80">
    <property type="entry name" value="Nucleotide-binding domain of ferredoxin-NADP reductase (FNR) module"/>
    <property type="match status" value="1"/>
</dbReference>
<dbReference type="InterPro" id="IPR039261">
    <property type="entry name" value="FNR_nucleotide-bd"/>
</dbReference>
<sequence length="581" mass="64155">MAGGGEHNEAQLLRSFAIRAKKNEETTLGFILVLAGIGLLFTLFHLIRQSNHWLMRRTGASKLPSFITAIPRSIRKLSLRRAIGLPSLGHATIVTIFFALNVVGLLVNLDNKAMALVTNIASRSAWLAVANLLFVIFFALKNTPLAFLTAWSYERLNCLHRISGYAAVVHTIVHTVCYSYYFPSVGRGSMLLRTSDIMGIVAGGSWVLLALAAVLIRRWWYELFYYLHVVLWMVSIVTLALHQPRLATKVAIGTVVAGAMWGLDRIIRLFRLMIHSTNNTATLTPLPNGGTRVTLSKMPMGAISGKHAFLWIPRIRLFETHPFTIASADPLEFVIASQVGFTGDLHKYALANPGVPLKASIEGPYGTVPDPSAFETVVLVAGGSGASFTIGLAHAVLRRITRNTTKRVVFIWVVKYNSYLKWFADHLITLGNDARFSILVFVTRSDPPQSRLGSDASISKEMEKISINNAYVDKSQMRIIHPSSLSSSIDLEQSRRPSDNDSIFTSSSCRPVDFHGIPINYQRPDVATIIREAIGDTSVDERVLVTGCGPAKLMHLMRETTTDCIQAEGPSIELHCEQFGW</sequence>
<dbReference type="InterPro" id="IPR013112">
    <property type="entry name" value="FAD-bd_8"/>
</dbReference>
<dbReference type="SFLD" id="SFLDG01168">
    <property type="entry name" value="Ferric_reductase_subgroup_(FRE"/>
    <property type="match status" value="1"/>
</dbReference>
<proteinExistence type="inferred from homology"/>
<evidence type="ECO:0000256" key="4">
    <source>
        <dbReference type="ARBA" id="ARBA00022692"/>
    </source>
</evidence>
<comment type="subcellular location">
    <subcellularLocation>
        <location evidence="1">Membrane</location>
        <topology evidence="1">Multi-pass membrane protein</topology>
    </subcellularLocation>
</comment>
<dbReference type="GO" id="GO:0015677">
    <property type="term" value="P:copper ion import"/>
    <property type="evidence" value="ECO:0007669"/>
    <property type="project" value="TreeGrafter"/>
</dbReference>
<evidence type="ECO:0000256" key="9">
    <source>
        <dbReference type="ARBA" id="ARBA00023136"/>
    </source>
</evidence>
<dbReference type="SFLD" id="SFLDS00052">
    <property type="entry name" value="Ferric_Reductase_Domain"/>
    <property type="match status" value="1"/>
</dbReference>
<keyword evidence="9 11" id="KW-0472">Membrane</keyword>
<keyword evidence="5" id="KW-0249">Electron transport</keyword>
<keyword evidence="14" id="KW-1185">Reference proteome</keyword>
<name>A0AAJ0CMW4_9HYPO</name>
<feature type="transmembrane region" description="Helical" evidence="11">
    <location>
        <begin position="197"/>
        <end position="216"/>
    </location>
</feature>